<sequence>MKFGLRGFGFGFLDERCKRQTCKKSKISTIINEEHIAEISSWIDYKSTIYSLENVTYKLQLILRENEDGFQLQTFWNMCNEHAGMIVVVKVAGTDEILGGYNPLA</sequence>
<dbReference type="InterPro" id="IPR006571">
    <property type="entry name" value="TLDc_dom"/>
</dbReference>
<proteinExistence type="predicted"/>
<dbReference type="AlphaFoldDB" id="A0A397IKN0"/>
<dbReference type="OrthoDB" id="298084at2759"/>
<gene>
    <name evidence="2" type="ORF">Glove_229g114</name>
</gene>
<dbReference type="Proteomes" id="UP000266861">
    <property type="component" value="Unassembled WGS sequence"/>
</dbReference>
<keyword evidence="3" id="KW-1185">Reference proteome</keyword>
<evidence type="ECO:0000259" key="1">
    <source>
        <dbReference type="PROSITE" id="PS51886"/>
    </source>
</evidence>
<feature type="domain" description="TLDc" evidence="1">
    <location>
        <begin position="29"/>
        <end position="105"/>
    </location>
</feature>
<dbReference type="EMBL" id="PQFF01000212">
    <property type="protein sequence ID" value="RHZ73764.1"/>
    <property type="molecule type" value="Genomic_DNA"/>
</dbReference>
<name>A0A397IKN0_9GLOM</name>
<comment type="caution">
    <text evidence="2">The sequence shown here is derived from an EMBL/GenBank/DDBJ whole genome shotgun (WGS) entry which is preliminary data.</text>
</comment>
<evidence type="ECO:0000313" key="2">
    <source>
        <dbReference type="EMBL" id="RHZ73764.1"/>
    </source>
</evidence>
<protein>
    <recommendedName>
        <fullName evidence="1">TLDc domain-containing protein</fullName>
    </recommendedName>
</protein>
<dbReference type="Pfam" id="PF07534">
    <property type="entry name" value="TLD"/>
    <property type="match status" value="1"/>
</dbReference>
<accession>A0A397IKN0</accession>
<reference evidence="2 3" key="1">
    <citation type="submission" date="2018-08" db="EMBL/GenBank/DDBJ databases">
        <title>Genome and evolution of the arbuscular mycorrhizal fungus Diversispora epigaea (formerly Glomus versiforme) and its bacterial endosymbionts.</title>
        <authorList>
            <person name="Sun X."/>
            <person name="Fei Z."/>
            <person name="Harrison M."/>
        </authorList>
    </citation>
    <scope>NUCLEOTIDE SEQUENCE [LARGE SCALE GENOMIC DNA]</scope>
    <source>
        <strain evidence="2 3">IT104</strain>
    </source>
</reference>
<organism evidence="2 3">
    <name type="scientific">Diversispora epigaea</name>
    <dbReference type="NCBI Taxonomy" id="1348612"/>
    <lineage>
        <taxon>Eukaryota</taxon>
        <taxon>Fungi</taxon>
        <taxon>Fungi incertae sedis</taxon>
        <taxon>Mucoromycota</taxon>
        <taxon>Glomeromycotina</taxon>
        <taxon>Glomeromycetes</taxon>
        <taxon>Diversisporales</taxon>
        <taxon>Diversisporaceae</taxon>
        <taxon>Diversispora</taxon>
    </lineage>
</organism>
<dbReference type="PROSITE" id="PS51886">
    <property type="entry name" value="TLDC"/>
    <property type="match status" value="1"/>
</dbReference>
<evidence type="ECO:0000313" key="3">
    <source>
        <dbReference type="Proteomes" id="UP000266861"/>
    </source>
</evidence>